<organism evidence="1 2">
    <name type="scientific">Staurois parvus</name>
    <dbReference type="NCBI Taxonomy" id="386267"/>
    <lineage>
        <taxon>Eukaryota</taxon>
        <taxon>Metazoa</taxon>
        <taxon>Chordata</taxon>
        <taxon>Craniata</taxon>
        <taxon>Vertebrata</taxon>
        <taxon>Euteleostomi</taxon>
        <taxon>Amphibia</taxon>
        <taxon>Batrachia</taxon>
        <taxon>Anura</taxon>
        <taxon>Neobatrachia</taxon>
        <taxon>Ranoidea</taxon>
        <taxon>Ranidae</taxon>
        <taxon>Staurois</taxon>
    </lineage>
</organism>
<evidence type="ECO:0000313" key="2">
    <source>
        <dbReference type="Proteomes" id="UP001162483"/>
    </source>
</evidence>
<proteinExistence type="predicted"/>
<keyword evidence="2" id="KW-1185">Reference proteome</keyword>
<dbReference type="Proteomes" id="UP001162483">
    <property type="component" value="Unassembled WGS sequence"/>
</dbReference>
<feature type="non-terminal residue" evidence="1">
    <location>
        <position position="63"/>
    </location>
</feature>
<evidence type="ECO:0000313" key="1">
    <source>
        <dbReference type="EMBL" id="CAI9596671.1"/>
    </source>
</evidence>
<protein>
    <submittedName>
        <fullName evidence="1">Uncharacterized protein</fullName>
    </submittedName>
</protein>
<comment type="caution">
    <text evidence="1">The sequence shown here is derived from an EMBL/GenBank/DDBJ whole genome shotgun (WGS) entry which is preliminary data.</text>
</comment>
<sequence length="63" mass="7239">MSCQSAPGPNFIFYTFFTETLFISFRRQKVLYRYNAPGTFFIGFFECGRGHRGPMIPYCPGAP</sequence>
<accession>A0ABN9FMB6</accession>
<name>A0ABN9FMB6_9NEOB</name>
<dbReference type="EMBL" id="CATNWA010016943">
    <property type="protein sequence ID" value="CAI9596671.1"/>
    <property type="molecule type" value="Genomic_DNA"/>
</dbReference>
<gene>
    <name evidence="1" type="ORF">SPARVUS_LOCUS12101795</name>
</gene>
<reference evidence="1" key="1">
    <citation type="submission" date="2023-05" db="EMBL/GenBank/DDBJ databases">
        <authorList>
            <person name="Stuckert A."/>
        </authorList>
    </citation>
    <scope>NUCLEOTIDE SEQUENCE</scope>
</reference>